<gene>
    <name evidence="7" type="ORF">L798_08953</name>
</gene>
<feature type="compositionally biased region" description="Basic and acidic residues" evidence="6">
    <location>
        <begin position="260"/>
        <end position="274"/>
    </location>
</feature>
<name>A0A067R2S4_ZOONE</name>
<dbReference type="GO" id="GO:0000027">
    <property type="term" value="P:ribosomal large subunit assembly"/>
    <property type="evidence" value="ECO:0007669"/>
    <property type="project" value="UniProtKB-UniRule"/>
</dbReference>
<dbReference type="Pfam" id="PF07767">
    <property type="entry name" value="Nop53"/>
    <property type="match status" value="1"/>
</dbReference>
<dbReference type="AlphaFoldDB" id="A0A067R2S4"/>
<evidence type="ECO:0000313" key="8">
    <source>
        <dbReference type="Proteomes" id="UP000027135"/>
    </source>
</evidence>
<comment type="subcellular location">
    <subcellularLocation>
        <location evidence="5">Nucleus</location>
        <location evidence="5">Nucleolus</location>
    </subcellularLocation>
    <subcellularLocation>
        <location evidence="5">Nucleus</location>
        <location evidence="5">Nucleoplasm</location>
    </subcellularLocation>
</comment>
<dbReference type="InterPro" id="IPR011687">
    <property type="entry name" value="Nop53/GLTSCR2"/>
</dbReference>
<evidence type="ECO:0000256" key="2">
    <source>
        <dbReference type="ARBA" id="ARBA00018339"/>
    </source>
</evidence>
<proteinExistence type="inferred from homology"/>
<comment type="function">
    <text evidence="5">May play a role in ribosome biogenesis.</text>
</comment>
<feature type="region of interest" description="Disordered" evidence="6">
    <location>
        <begin position="260"/>
        <end position="284"/>
    </location>
</feature>
<dbReference type="OMA" id="TEKWTHK"/>
<evidence type="ECO:0000256" key="3">
    <source>
        <dbReference type="ARBA" id="ARBA00022517"/>
    </source>
</evidence>
<dbReference type="EMBL" id="KK852749">
    <property type="protein sequence ID" value="KDR17226.1"/>
    <property type="molecule type" value="Genomic_DNA"/>
</dbReference>
<evidence type="ECO:0000256" key="4">
    <source>
        <dbReference type="ARBA" id="ARBA00023242"/>
    </source>
</evidence>
<sequence>MVSRQESIGVGRIKKRVSKKNKKSWRKYTDIKDVDSFLDEKRLEERLGTPFADRQDHELFQIDKEADEGQKADLVVRLKKPQKPIKCFAILEERSAVPDPIKKRNRVRTPEERKHPLAKKIKADRKEQGILKKKEVIALRNRALAKAKKNNKPKKGEFNADLWEDTDNGNTVDLDVEWLTPTTKYHMLKHTGKLKKKMPDKFLTKPYEIPAVESPHPGMSYNPSYGDHQNLLQEVANKELILIKEEKHLKRVTSKMFSRVTEDEKESMRMKEMSEGLPEAGEDKLKQNLDEGSETDSDYRAINPPAKNIKKTLKKRRNMKEAKKEQIQHKESRSEKKKNSDIYRLKLLNQELEAKDKKLAKLREKRERVKAIKEKEPKQLSKRKFEPLDLEFNLGEDLKGNLRSVKPEGNILEDRYKSFQRRNIIEPTIKQRTRRAKVKRYERKSHKMGWETKGY</sequence>
<feature type="region of interest" description="Disordered" evidence="6">
    <location>
        <begin position="314"/>
        <end position="338"/>
    </location>
</feature>
<dbReference type="eggNOG" id="KOG2823">
    <property type="taxonomic scope" value="Eukaryota"/>
</dbReference>
<dbReference type="PANTHER" id="PTHR14211">
    <property type="entry name" value="GLIOMA SUPPRESSOR CANDIDATE REGION GENE 2"/>
    <property type="match status" value="1"/>
</dbReference>
<evidence type="ECO:0000313" key="7">
    <source>
        <dbReference type="EMBL" id="KDR17226.1"/>
    </source>
</evidence>
<dbReference type="InParanoid" id="A0A067R2S4"/>
<dbReference type="FunCoup" id="A0A067R2S4">
    <property type="interactions" value="1215"/>
</dbReference>
<dbReference type="GO" id="GO:0005730">
    <property type="term" value="C:nucleolus"/>
    <property type="evidence" value="ECO:0007669"/>
    <property type="project" value="UniProtKB-SubCell"/>
</dbReference>
<keyword evidence="8" id="KW-1185">Reference proteome</keyword>
<evidence type="ECO:0000256" key="6">
    <source>
        <dbReference type="SAM" id="MobiDB-lite"/>
    </source>
</evidence>
<reference evidence="7 8" key="1">
    <citation type="journal article" date="2014" name="Nat. Commun.">
        <title>Molecular traces of alternative social organization in a termite genome.</title>
        <authorList>
            <person name="Terrapon N."/>
            <person name="Li C."/>
            <person name="Robertson H.M."/>
            <person name="Ji L."/>
            <person name="Meng X."/>
            <person name="Booth W."/>
            <person name="Chen Z."/>
            <person name="Childers C.P."/>
            <person name="Glastad K.M."/>
            <person name="Gokhale K."/>
            <person name="Gowin J."/>
            <person name="Gronenberg W."/>
            <person name="Hermansen R.A."/>
            <person name="Hu H."/>
            <person name="Hunt B.G."/>
            <person name="Huylmans A.K."/>
            <person name="Khalil S.M."/>
            <person name="Mitchell R.D."/>
            <person name="Munoz-Torres M.C."/>
            <person name="Mustard J.A."/>
            <person name="Pan H."/>
            <person name="Reese J.T."/>
            <person name="Scharf M.E."/>
            <person name="Sun F."/>
            <person name="Vogel H."/>
            <person name="Xiao J."/>
            <person name="Yang W."/>
            <person name="Yang Z."/>
            <person name="Yang Z."/>
            <person name="Zhou J."/>
            <person name="Zhu J."/>
            <person name="Brent C.S."/>
            <person name="Elsik C.G."/>
            <person name="Goodisman M.A."/>
            <person name="Liberles D.A."/>
            <person name="Roe R.M."/>
            <person name="Vargo E.L."/>
            <person name="Vilcinskas A."/>
            <person name="Wang J."/>
            <person name="Bornberg-Bauer E."/>
            <person name="Korb J."/>
            <person name="Zhang G."/>
            <person name="Liebig J."/>
        </authorList>
    </citation>
    <scope>NUCLEOTIDE SEQUENCE [LARGE SCALE GENOMIC DNA]</scope>
    <source>
        <tissue evidence="7">Whole organism</tissue>
    </source>
</reference>
<evidence type="ECO:0000256" key="5">
    <source>
        <dbReference type="PIRNR" id="PIRNR017302"/>
    </source>
</evidence>
<feature type="compositionally biased region" description="Basic and acidic residues" evidence="6">
    <location>
        <begin position="319"/>
        <end position="338"/>
    </location>
</feature>
<dbReference type="Proteomes" id="UP000027135">
    <property type="component" value="Unassembled WGS sequence"/>
</dbReference>
<dbReference type="OrthoDB" id="5072at2759"/>
<dbReference type="GO" id="GO:0006364">
    <property type="term" value="P:rRNA processing"/>
    <property type="evidence" value="ECO:0007669"/>
    <property type="project" value="TreeGrafter"/>
</dbReference>
<keyword evidence="4 5" id="KW-0539">Nucleus</keyword>
<dbReference type="PIRSF" id="PIRSF017302">
    <property type="entry name" value="Gltscr2"/>
    <property type="match status" value="1"/>
</dbReference>
<dbReference type="PANTHER" id="PTHR14211:SF7">
    <property type="entry name" value="RIBOSOME BIOGENESIS PROTEIN NOP53"/>
    <property type="match status" value="1"/>
</dbReference>
<dbReference type="GO" id="GO:0005654">
    <property type="term" value="C:nucleoplasm"/>
    <property type="evidence" value="ECO:0007669"/>
    <property type="project" value="UniProtKB-SubCell"/>
</dbReference>
<organism evidence="7 8">
    <name type="scientific">Zootermopsis nevadensis</name>
    <name type="common">Dampwood termite</name>
    <dbReference type="NCBI Taxonomy" id="136037"/>
    <lineage>
        <taxon>Eukaryota</taxon>
        <taxon>Metazoa</taxon>
        <taxon>Ecdysozoa</taxon>
        <taxon>Arthropoda</taxon>
        <taxon>Hexapoda</taxon>
        <taxon>Insecta</taxon>
        <taxon>Pterygota</taxon>
        <taxon>Neoptera</taxon>
        <taxon>Polyneoptera</taxon>
        <taxon>Dictyoptera</taxon>
        <taxon>Blattodea</taxon>
        <taxon>Blattoidea</taxon>
        <taxon>Termitoidae</taxon>
        <taxon>Termopsidae</taxon>
        <taxon>Zootermopsis</taxon>
    </lineage>
</organism>
<dbReference type="GO" id="GO:0008097">
    <property type="term" value="F:5S rRNA binding"/>
    <property type="evidence" value="ECO:0007669"/>
    <property type="project" value="TreeGrafter"/>
</dbReference>
<keyword evidence="3 5" id="KW-0690">Ribosome biogenesis</keyword>
<evidence type="ECO:0000256" key="1">
    <source>
        <dbReference type="ARBA" id="ARBA00008838"/>
    </source>
</evidence>
<dbReference type="STRING" id="136037.A0A067R2S4"/>
<protein>
    <recommendedName>
        <fullName evidence="2 5">Ribosome biogenesis protein NOP53</fullName>
    </recommendedName>
</protein>
<accession>A0A067R2S4</accession>
<comment type="similarity">
    <text evidence="1 5">Belongs to the NOP53 family.</text>
</comment>